<organism evidence="1 2">
    <name type="scientific">Dallia pectoralis</name>
    <name type="common">Alaska blackfish</name>
    <dbReference type="NCBI Taxonomy" id="75939"/>
    <lineage>
        <taxon>Eukaryota</taxon>
        <taxon>Metazoa</taxon>
        <taxon>Chordata</taxon>
        <taxon>Craniata</taxon>
        <taxon>Vertebrata</taxon>
        <taxon>Euteleostomi</taxon>
        <taxon>Actinopterygii</taxon>
        <taxon>Neopterygii</taxon>
        <taxon>Teleostei</taxon>
        <taxon>Protacanthopterygii</taxon>
        <taxon>Esociformes</taxon>
        <taxon>Umbridae</taxon>
        <taxon>Dallia</taxon>
    </lineage>
</organism>
<protein>
    <submittedName>
        <fullName evidence="1">Uncharacterized protein</fullName>
    </submittedName>
</protein>
<keyword evidence="2" id="KW-1185">Reference proteome</keyword>
<dbReference type="EMBL" id="CM055747">
    <property type="protein sequence ID" value="KAJ7995947.1"/>
    <property type="molecule type" value="Genomic_DNA"/>
</dbReference>
<evidence type="ECO:0000313" key="2">
    <source>
        <dbReference type="Proteomes" id="UP001157502"/>
    </source>
</evidence>
<proteinExistence type="predicted"/>
<evidence type="ECO:0000313" key="1">
    <source>
        <dbReference type="EMBL" id="KAJ7995947.1"/>
    </source>
</evidence>
<name>A0ACC2FX69_DALPE</name>
<comment type="caution">
    <text evidence="1">The sequence shown here is derived from an EMBL/GenBank/DDBJ whole genome shotgun (WGS) entry which is preliminary data.</text>
</comment>
<accession>A0ACC2FX69</accession>
<dbReference type="Proteomes" id="UP001157502">
    <property type="component" value="Chromosome 20"/>
</dbReference>
<sequence length="293" mass="32432">MTTKDVNSAQVVQMTKVRKTLKKDGCWIRKDPDPDKELDKPRNPELPKEPVDLSSPESVHAKSQTARPRGPKMTMDVCPMAPEEMTDGSMTPSTNRPLAQSHVHSAARKFDQKNVVGAASPIDVTPEKPDDHSLKVPAKITPKELSEAIIQEAVKEPMNAEILAEKDVMVPATEPTATPFQGQSSSLVLPQADAEQHHQKIIHEFRHTEDGKAICSYCNNSIVENVKITVSYPPTYSHLYCFKFESTDEPDGRINPRVSRLESGRETAGSRQGIWGGVQSDARRPPSVRPSLR</sequence>
<gene>
    <name evidence="1" type="ORF">DPEC_G00231990</name>
</gene>
<reference evidence="1" key="1">
    <citation type="submission" date="2021-05" db="EMBL/GenBank/DDBJ databases">
        <authorList>
            <person name="Pan Q."/>
            <person name="Jouanno E."/>
            <person name="Zahm M."/>
            <person name="Klopp C."/>
            <person name="Cabau C."/>
            <person name="Louis A."/>
            <person name="Berthelot C."/>
            <person name="Parey E."/>
            <person name="Roest Crollius H."/>
            <person name="Montfort J."/>
            <person name="Robinson-Rechavi M."/>
            <person name="Bouchez O."/>
            <person name="Lampietro C."/>
            <person name="Lopez Roques C."/>
            <person name="Donnadieu C."/>
            <person name="Postlethwait J."/>
            <person name="Bobe J."/>
            <person name="Dillon D."/>
            <person name="Chandos A."/>
            <person name="von Hippel F."/>
            <person name="Guiguen Y."/>
        </authorList>
    </citation>
    <scope>NUCLEOTIDE SEQUENCE</scope>
    <source>
        <strain evidence="1">YG-Jan2019</strain>
    </source>
</reference>